<organism evidence="1">
    <name type="scientific">Phytophthora nicotianae</name>
    <name type="common">Potato buckeye rot agent</name>
    <name type="synonym">Phytophthora parasitica</name>
    <dbReference type="NCBI Taxonomy" id="4792"/>
    <lineage>
        <taxon>Eukaryota</taxon>
        <taxon>Sar</taxon>
        <taxon>Stramenopiles</taxon>
        <taxon>Oomycota</taxon>
        <taxon>Peronosporomycetes</taxon>
        <taxon>Peronosporales</taxon>
        <taxon>Peronosporaceae</taxon>
        <taxon>Phytophthora</taxon>
    </lineage>
</organism>
<name>W2K8Y1_PHYNI</name>
<proteinExistence type="predicted"/>
<sequence>MGRHARVPRHARLHHKHLTLGLIHCSEADDQVVTNDATLQWWQPKSSIRGCSAACGDNPSSMCYLESRLDQVDIWWHMARLSTTRTLLTKQSLDGKPSVGQLSSGRKPPLLASKYYEKREVIAASLRLLLHFCILCTSVERSRALVVWVRCIINQNSNYDNASYNL</sequence>
<dbReference type="Proteomes" id="UP000054423">
    <property type="component" value="Unassembled WGS sequence"/>
</dbReference>
<accession>W2K8Y1</accession>
<reference evidence="1" key="1">
    <citation type="submission" date="2013-11" db="EMBL/GenBank/DDBJ databases">
        <title>The Genome Sequence of Phytophthora parasitica CHvinca01.</title>
        <authorList>
            <consortium name="The Broad Institute Genomics Platform"/>
            <person name="Russ C."/>
            <person name="Tyler B."/>
            <person name="Panabieres F."/>
            <person name="Shan W."/>
            <person name="Tripathy S."/>
            <person name="Grunwald N."/>
            <person name="Machado M."/>
            <person name="Johnson C.S."/>
            <person name="Arredondo F."/>
            <person name="Hong C."/>
            <person name="Coffey M."/>
            <person name="Young S.K."/>
            <person name="Zeng Q."/>
            <person name="Gargeya S."/>
            <person name="Fitzgerald M."/>
            <person name="Abouelleil A."/>
            <person name="Alvarado L."/>
            <person name="Chapman S.B."/>
            <person name="Gainer-Dewar J."/>
            <person name="Goldberg J."/>
            <person name="Griggs A."/>
            <person name="Gujja S."/>
            <person name="Hansen M."/>
            <person name="Howarth C."/>
            <person name="Imamovic A."/>
            <person name="Ireland A."/>
            <person name="Larimer J."/>
            <person name="McCowan C."/>
            <person name="Murphy C."/>
            <person name="Pearson M."/>
            <person name="Poon T.W."/>
            <person name="Priest M."/>
            <person name="Roberts A."/>
            <person name="Saif S."/>
            <person name="Shea T."/>
            <person name="Sykes S."/>
            <person name="Wortman J."/>
            <person name="Nusbaum C."/>
            <person name="Birren B."/>
        </authorList>
    </citation>
    <scope>NUCLEOTIDE SEQUENCE [LARGE SCALE GENOMIC DNA]</scope>
    <source>
        <strain evidence="1">CHvinca01</strain>
    </source>
</reference>
<evidence type="ECO:0000313" key="1">
    <source>
        <dbReference type="EMBL" id="ETL81009.1"/>
    </source>
</evidence>
<dbReference type="AlphaFoldDB" id="W2K8Y1"/>
<protein>
    <submittedName>
        <fullName evidence="1">Uncharacterized protein</fullName>
    </submittedName>
</protein>
<dbReference type="VEuPathDB" id="FungiDB:PPTG_21697"/>
<gene>
    <name evidence="1" type="ORF">L917_18581</name>
</gene>
<dbReference type="EMBL" id="KI682579">
    <property type="protein sequence ID" value="ETL81009.1"/>
    <property type="molecule type" value="Genomic_DNA"/>
</dbReference>